<comment type="caution">
    <text evidence="1">The sequence shown here is derived from an EMBL/GenBank/DDBJ whole genome shotgun (WGS) entry which is preliminary data.</text>
</comment>
<reference evidence="1 2" key="1">
    <citation type="submission" date="2021-06" db="EMBL/GenBank/DDBJ databases">
        <title>Caerostris extrusa draft genome.</title>
        <authorList>
            <person name="Kono N."/>
            <person name="Arakawa K."/>
        </authorList>
    </citation>
    <scope>NUCLEOTIDE SEQUENCE [LARGE SCALE GENOMIC DNA]</scope>
</reference>
<gene>
    <name evidence="1" type="ORF">CEXT_308951</name>
</gene>
<organism evidence="1 2">
    <name type="scientific">Caerostris extrusa</name>
    <name type="common">Bark spider</name>
    <name type="synonym">Caerostris bankana</name>
    <dbReference type="NCBI Taxonomy" id="172846"/>
    <lineage>
        <taxon>Eukaryota</taxon>
        <taxon>Metazoa</taxon>
        <taxon>Ecdysozoa</taxon>
        <taxon>Arthropoda</taxon>
        <taxon>Chelicerata</taxon>
        <taxon>Arachnida</taxon>
        <taxon>Araneae</taxon>
        <taxon>Araneomorphae</taxon>
        <taxon>Entelegynae</taxon>
        <taxon>Araneoidea</taxon>
        <taxon>Araneidae</taxon>
        <taxon>Caerostris</taxon>
    </lineage>
</organism>
<accession>A0AAV4QT32</accession>
<dbReference type="EMBL" id="BPLR01006792">
    <property type="protein sequence ID" value="GIY12424.1"/>
    <property type="molecule type" value="Genomic_DNA"/>
</dbReference>
<evidence type="ECO:0000313" key="1">
    <source>
        <dbReference type="EMBL" id="GIY12424.1"/>
    </source>
</evidence>
<dbReference type="Proteomes" id="UP001054945">
    <property type="component" value="Unassembled WGS sequence"/>
</dbReference>
<name>A0AAV4QT32_CAEEX</name>
<protein>
    <submittedName>
        <fullName evidence="1">Uncharacterized protein</fullName>
    </submittedName>
</protein>
<dbReference type="AlphaFoldDB" id="A0AAV4QT32"/>
<keyword evidence="2" id="KW-1185">Reference proteome</keyword>
<sequence length="91" mass="10678">MKTSLLHSTMPDHYVLCYEDQTTTFHYTRPLYYEDQTISAYYVYFKPCSEILSPDHFWPIMPISNSSPNSKHYPPAYFGPILSIFNPTSEN</sequence>
<proteinExistence type="predicted"/>
<evidence type="ECO:0000313" key="2">
    <source>
        <dbReference type="Proteomes" id="UP001054945"/>
    </source>
</evidence>